<protein>
    <submittedName>
        <fullName evidence="2">COG1525 Micrococcal nuclease (Thermonuclease) homologs</fullName>
    </submittedName>
</protein>
<dbReference type="Pfam" id="PF00565">
    <property type="entry name" value="SNase"/>
    <property type="match status" value="1"/>
</dbReference>
<gene>
    <name evidence="2" type="ORF">UFOVP467_38</name>
    <name evidence="3" type="ORF">UFOVP657_73</name>
</gene>
<sequence>MYEYGIRYKRVIDGDTFVCDIDLGFGVWLVDQHCRLHGIDTPEKSTAEGKKAILEAKFWFEDATAKLEKFTIRVEHQLDKYGRRLVHVATDKASCTLNEQLVRDGCAVPYSGKTKKKLDQ</sequence>
<organism evidence="2">
    <name type="scientific">uncultured Caudovirales phage</name>
    <dbReference type="NCBI Taxonomy" id="2100421"/>
    <lineage>
        <taxon>Viruses</taxon>
        <taxon>Duplodnaviria</taxon>
        <taxon>Heunggongvirae</taxon>
        <taxon>Uroviricota</taxon>
        <taxon>Caudoviricetes</taxon>
        <taxon>Peduoviridae</taxon>
        <taxon>Maltschvirus</taxon>
        <taxon>Maltschvirus maltsch</taxon>
    </lineage>
</organism>
<evidence type="ECO:0000313" key="3">
    <source>
        <dbReference type="EMBL" id="CAB4156580.1"/>
    </source>
</evidence>
<proteinExistence type="predicted"/>
<dbReference type="InterPro" id="IPR016071">
    <property type="entry name" value="Staphylococal_nuclease_OB-fold"/>
</dbReference>
<evidence type="ECO:0000259" key="1">
    <source>
        <dbReference type="Pfam" id="PF00565"/>
    </source>
</evidence>
<accession>A0A6J5MIH3</accession>
<dbReference type="EMBL" id="LR796634">
    <property type="protein sequence ID" value="CAB4156580.1"/>
    <property type="molecule type" value="Genomic_DNA"/>
</dbReference>
<evidence type="ECO:0000313" key="2">
    <source>
        <dbReference type="EMBL" id="CAB4144980.1"/>
    </source>
</evidence>
<reference evidence="2" key="1">
    <citation type="submission" date="2020-04" db="EMBL/GenBank/DDBJ databases">
        <authorList>
            <person name="Chiriac C."/>
            <person name="Salcher M."/>
            <person name="Ghai R."/>
            <person name="Kavagutti S V."/>
        </authorList>
    </citation>
    <scope>NUCLEOTIDE SEQUENCE</scope>
</reference>
<dbReference type="EMBL" id="LR796441">
    <property type="protein sequence ID" value="CAB4144980.1"/>
    <property type="molecule type" value="Genomic_DNA"/>
</dbReference>
<dbReference type="Gene3D" id="2.40.50.90">
    <property type="match status" value="1"/>
</dbReference>
<name>A0A6J5MIH3_9CAUD</name>
<dbReference type="SUPFAM" id="SSF50199">
    <property type="entry name" value="Staphylococcal nuclease"/>
    <property type="match status" value="1"/>
</dbReference>
<feature type="domain" description="TNase-like" evidence="1">
    <location>
        <begin position="35"/>
        <end position="112"/>
    </location>
</feature>
<dbReference type="InterPro" id="IPR035437">
    <property type="entry name" value="SNase_OB-fold_sf"/>
</dbReference>